<protein>
    <submittedName>
        <fullName evidence="2">Uncharacterized protein</fullName>
    </submittedName>
</protein>
<organism evidence="2 3">
    <name type="scientific">Diplogelasinospora grovesii</name>
    <dbReference type="NCBI Taxonomy" id="303347"/>
    <lineage>
        <taxon>Eukaryota</taxon>
        <taxon>Fungi</taxon>
        <taxon>Dikarya</taxon>
        <taxon>Ascomycota</taxon>
        <taxon>Pezizomycotina</taxon>
        <taxon>Sordariomycetes</taxon>
        <taxon>Sordariomycetidae</taxon>
        <taxon>Sordariales</taxon>
        <taxon>Diplogelasinosporaceae</taxon>
        <taxon>Diplogelasinospora</taxon>
    </lineage>
</organism>
<comment type="caution">
    <text evidence="2">The sequence shown here is derived from an EMBL/GenBank/DDBJ whole genome shotgun (WGS) entry which is preliminary data.</text>
</comment>
<gene>
    <name evidence="2" type="ORF">QBC46DRAFT_305329</name>
</gene>
<keyword evidence="3" id="KW-1185">Reference proteome</keyword>
<evidence type="ECO:0000313" key="2">
    <source>
        <dbReference type="EMBL" id="KAK3944221.1"/>
    </source>
</evidence>
<evidence type="ECO:0000313" key="3">
    <source>
        <dbReference type="Proteomes" id="UP001303473"/>
    </source>
</evidence>
<name>A0AAN6NEB3_9PEZI</name>
<dbReference type="Proteomes" id="UP001303473">
    <property type="component" value="Unassembled WGS sequence"/>
</dbReference>
<reference evidence="3" key="1">
    <citation type="journal article" date="2023" name="Mol. Phylogenet. Evol.">
        <title>Genome-scale phylogeny and comparative genomics of the fungal order Sordariales.</title>
        <authorList>
            <person name="Hensen N."/>
            <person name="Bonometti L."/>
            <person name="Westerberg I."/>
            <person name="Brannstrom I.O."/>
            <person name="Guillou S."/>
            <person name="Cros-Aarteil S."/>
            <person name="Calhoun S."/>
            <person name="Haridas S."/>
            <person name="Kuo A."/>
            <person name="Mondo S."/>
            <person name="Pangilinan J."/>
            <person name="Riley R."/>
            <person name="LaButti K."/>
            <person name="Andreopoulos B."/>
            <person name="Lipzen A."/>
            <person name="Chen C."/>
            <person name="Yan M."/>
            <person name="Daum C."/>
            <person name="Ng V."/>
            <person name="Clum A."/>
            <person name="Steindorff A."/>
            <person name="Ohm R.A."/>
            <person name="Martin F."/>
            <person name="Silar P."/>
            <person name="Natvig D.O."/>
            <person name="Lalanne C."/>
            <person name="Gautier V."/>
            <person name="Ament-Velasquez S.L."/>
            <person name="Kruys A."/>
            <person name="Hutchinson M.I."/>
            <person name="Powell A.J."/>
            <person name="Barry K."/>
            <person name="Miller A.N."/>
            <person name="Grigoriev I.V."/>
            <person name="Debuchy R."/>
            <person name="Gladieux P."/>
            <person name="Hiltunen Thoren M."/>
            <person name="Johannesson H."/>
        </authorList>
    </citation>
    <scope>NUCLEOTIDE SEQUENCE [LARGE SCALE GENOMIC DNA]</scope>
    <source>
        <strain evidence="3">CBS 340.73</strain>
    </source>
</reference>
<dbReference type="AlphaFoldDB" id="A0AAN6NEB3"/>
<accession>A0AAN6NEB3</accession>
<proteinExistence type="predicted"/>
<evidence type="ECO:0000256" key="1">
    <source>
        <dbReference type="SAM" id="MobiDB-lite"/>
    </source>
</evidence>
<feature type="region of interest" description="Disordered" evidence="1">
    <location>
        <begin position="304"/>
        <end position="328"/>
    </location>
</feature>
<dbReference type="EMBL" id="MU853760">
    <property type="protein sequence ID" value="KAK3944221.1"/>
    <property type="molecule type" value="Genomic_DNA"/>
</dbReference>
<sequence>MEPVVTGRAHDRLRHIAEAMQFPGSPKPRQALPALRADPLPTPMSSFSAYSTPQGARQRYEPRCNHSTMTRLYNLSYRCEQCRERGRFGWLYRCTMDRDPLIMGAKANGCPVSFDDVGERLAEQMSLGKYGPDARAEKYSFLKELTPDQMASYTPKQIATILAQRERVPKVIAGERRQSEHPVYGYARLKFPHDNKPWMPDGIHECQYKVCARCHPLGKDKSWLSLNGVLNGDIPPTAATGFSFAYMGSRPCADVEFIKNIGYQAVPLPRWHPSRLMSDRESASSSWSMMEIVDEHLETATYSDFDDESSSEGLSAFDEASLEPPRGLPRSQLSIPLQYLRHLEDESDEENVFSVSSILGSSVPSFPHGLLTRPPWTPPPTPDRDAGDESVEIKALDGDVAIPEFNGRSPGSLKTNPFRRETAFSSAPSIGIAPEFREHRGHGHPIVQHHIPHILEEQFDAGLVLPPNPDVYACACNTPLPDPNAEEELFFSVIKTAMEEAEDEEGHFGAGPLDVPDGLALTEEAVELGTPDVLGPL</sequence>